<evidence type="ECO:0000313" key="25">
    <source>
        <dbReference type="EMBL" id="VFU01056.1"/>
    </source>
</evidence>
<feature type="region of interest" description="Disordered" evidence="22">
    <location>
        <begin position="189"/>
        <end position="210"/>
    </location>
</feature>
<evidence type="ECO:0000256" key="7">
    <source>
        <dbReference type="ARBA" id="ARBA00022670"/>
    </source>
</evidence>
<feature type="active site" description="Proton donor/acceptor" evidence="21">
    <location>
        <position position="480"/>
    </location>
</feature>
<evidence type="ECO:0000256" key="21">
    <source>
        <dbReference type="PROSITE-ProRule" id="PRU01379"/>
    </source>
</evidence>
<dbReference type="Proteomes" id="UP000332933">
    <property type="component" value="Unassembled WGS sequence"/>
</dbReference>
<dbReference type="EMBL" id="VJMH01007390">
    <property type="protein sequence ID" value="KAF0683559.1"/>
    <property type="molecule type" value="Genomic_DNA"/>
</dbReference>
<feature type="region of interest" description="Disordered" evidence="22">
    <location>
        <begin position="616"/>
        <end position="657"/>
    </location>
</feature>
<dbReference type="Pfam" id="PF00246">
    <property type="entry name" value="Peptidase_M14"/>
    <property type="match status" value="1"/>
</dbReference>
<keyword evidence="12" id="KW-0206">Cytoskeleton</keyword>
<reference evidence="24" key="2">
    <citation type="submission" date="2019-06" db="EMBL/GenBank/DDBJ databases">
        <title>Genomics analysis of Aphanomyces spp. identifies a new class of oomycete effector associated with host adaptation.</title>
        <authorList>
            <person name="Gaulin E."/>
        </authorList>
    </citation>
    <scope>NUCLEOTIDE SEQUENCE</scope>
    <source>
        <strain evidence="24">CBS 578.67</strain>
    </source>
</reference>
<keyword evidence="8" id="KW-0479">Metal-binding</keyword>
<comment type="cofactor">
    <cofactor evidence="1">
        <name>Zn(2+)</name>
        <dbReference type="ChEBI" id="CHEBI:29105"/>
    </cofactor>
</comment>
<dbReference type="EC" id="3.4.17.24" evidence="17"/>
<keyword evidence="6" id="KW-0963">Cytoplasm</keyword>
<evidence type="ECO:0000256" key="3">
    <source>
        <dbReference type="ARBA" id="ARBA00004186"/>
    </source>
</evidence>
<gene>
    <name evidence="25" type="primary">Aste57867_24416</name>
    <name evidence="24" type="ORF">As57867_024340</name>
    <name evidence="25" type="ORF">ASTE57867_24416</name>
</gene>
<dbReference type="OrthoDB" id="10253041at2759"/>
<dbReference type="GO" id="GO:0006508">
    <property type="term" value="P:proteolysis"/>
    <property type="evidence" value="ECO:0007669"/>
    <property type="project" value="UniProtKB-KW"/>
</dbReference>
<evidence type="ECO:0000256" key="20">
    <source>
        <dbReference type="ARBA" id="ARBA00047714"/>
    </source>
</evidence>
<dbReference type="PANTHER" id="PTHR12756">
    <property type="entry name" value="CYTOSOLIC CARBOXYPEPTIDASE"/>
    <property type="match status" value="1"/>
</dbReference>
<dbReference type="GO" id="GO:0004181">
    <property type="term" value="F:metallocarboxypeptidase activity"/>
    <property type="evidence" value="ECO:0007669"/>
    <property type="project" value="InterPro"/>
</dbReference>
<reference evidence="25 26" key="1">
    <citation type="submission" date="2019-03" db="EMBL/GenBank/DDBJ databases">
        <authorList>
            <person name="Gaulin E."/>
            <person name="Dumas B."/>
        </authorList>
    </citation>
    <scope>NUCLEOTIDE SEQUENCE [LARGE SCALE GENOMIC DNA]</scope>
    <source>
        <strain evidence="25">CBS 568.67</strain>
    </source>
</reference>
<evidence type="ECO:0000256" key="9">
    <source>
        <dbReference type="ARBA" id="ARBA00022801"/>
    </source>
</evidence>
<evidence type="ECO:0000256" key="17">
    <source>
        <dbReference type="ARBA" id="ARBA00026108"/>
    </source>
</evidence>
<dbReference type="InterPro" id="IPR034286">
    <property type="entry name" value="M14_AGBL5-like"/>
</dbReference>
<dbReference type="Gene3D" id="2.60.40.3120">
    <property type="match status" value="1"/>
</dbReference>
<evidence type="ECO:0000256" key="5">
    <source>
        <dbReference type="ARBA" id="ARBA00005988"/>
    </source>
</evidence>
<comment type="catalytic activity">
    <reaction evidence="16">
        <text>C-terminal L-alpha-aminoacyl-L-glutamyl-[tubulin] + H2O = C-terminal L-alpha-aminoacyl-[tubulin] + L-glutamate</text>
        <dbReference type="Rhea" id="RHEA:63796"/>
        <dbReference type="Rhea" id="RHEA-COMP:16436"/>
        <dbReference type="Rhea" id="RHEA-COMP:16437"/>
        <dbReference type="ChEBI" id="CHEBI:15377"/>
        <dbReference type="ChEBI" id="CHEBI:29985"/>
        <dbReference type="ChEBI" id="CHEBI:90782"/>
        <dbReference type="ChEBI" id="CHEBI:149556"/>
        <dbReference type="EC" id="3.4.17.24"/>
    </reaction>
    <physiologicalReaction direction="left-to-right" evidence="16">
        <dbReference type="Rhea" id="RHEA:63797"/>
    </physiologicalReaction>
</comment>
<comment type="similarity">
    <text evidence="5 21">Belongs to the peptidase M14 family.</text>
</comment>
<keyword evidence="26" id="KW-1185">Reference proteome</keyword>
<dbReference type="CDD" id="cd06236">
    <property type="entry name" value="M14_AGBL5_like"/>
    <property type="match status" value="1"/>
</dbReference>
<evidence type="ECO:0000256" key="2">
    <source>
        <dbReference type="ARBA" id="ARBA00004123"/>
    </source>
</evidence>
<evidence type="ECO:0000256" key="14">
    <source>
        <dbReference type="ARBA" id="ARBA00024141"/>
    </source>
</evidence>
<keyword evidence="10" id="KW-0862">Zinc</keyword>
<comment type="catalytic activity">
    <reaction evidence="15">
        <text>C-terminal L-alpha-aminoacyl-L-glutamyl-L-glutamyl-[tubulin] + H2O = C-terminal L-alpha-aminoacyl-L-glutamyl-[tubulin] + L-glutamate</text>
        <dbReference type="Rhea" id="RHEA:63792"/>
        <dbReference type="Rhea" id="RHEA-COMP:16435"/>
        <dbReference type="Rhea" id="RHEA-COMP:16436"/>
        <dbReference type="ChEBI" id="CHEBI:15377"/>
        <dbReference type="ChEBI" id="CHEBI:29985"/>
        <dbReference type="ChEBI" id="CHEBI:149555"/>
        <dbReference type="ChEBI" id="CHEBI:149556"/>
        <dbReference type="EC" id="3.4.17.24"/>
    </reaction>
    <physiologicalReaction direction="left-to-right" evidence="15">
        <dbReference type="Rhea" id="RHEA:63793"/>
    </physiologicalReaction>
</comment>
<dbReference type="EMBL" id="CAADRA010007416">
    <property type="protein sequence ID" value="VFU01056.1"/>
    <property type="molecule type" value="Genomic_DNA"/>
</dbReference>
<dbReference type="GO" id="GO:0008270">
    <property type="term" value="F:zinc ion binding"/>
    <property type="evidence" value="ECO:0007669"/>
    <property type="project" value="InterPro"/>
</dbReference>
<evidence type="ECO:0000256" key="8">
    <source>
        <dbReference type="ARBA" id="ARBA00022723"/>
    </source>
</evidence>
<protein>
    <recommendedName>
        <fullName evidence="14">Cytosolic carboxypeptidase-like protein 5</fullName>
        <ecNumber evidence="17">3.4.17.24</ecNumber>
    </recommendedName>
    <alternativeName>
        <fullName evidence="19">ATP/GTP-binding protein-like 5</fullName>
    </alternativeName>
    <alternativeName>
        <fullName evidence="18">Protein deglutamylase CCP5</fullName>
    </alternativeName>
</protein>
<evidence type="ECO:0000256" key="4">
    <source>
        <dbReference type="ARBA" id="ARBA00004214"/>
    </source>
</evidence>
<evidence type="ECO:0000256" key="10">
    <source>
        <dbReference type="ARBA" id="ARBA00022833"/>
    </source>
</evidence>
<accession>A0A485LQF9</accession>
<organism evidence="25 26">
    <name type="scientific">Aphanomyces stellatus</name>
    <dbReference type="NCBI Taxonomy" id="120398"/>
    <lineage>
        <taxon>Eukaryota</taxon>
        <taxon>Sar</taxon>
        <taxon>Stramenopiles</taxon>
        <taxon>Oomycota</taxon>
        <taxon>Saprolegniomycetes</taxon>
        <taxon>Saprolegniales</taxon>
        <taxon>Verrucalvaceae</taxon>
        <taxon>Aphanomyces</taxon>
    </lineage>
</organism>
<evidence type="ECO:0000256" key="11">
    <source>
        <dbReference type="ARBA" id="ARBA00023049"/>
    </source>
</evidence>
<evidence type="ECO:0000256" key="13">
    <source>
        <dbReference type="ARBA" id="ARBA00023242"/>
    </source>
</evidence>
<dbReference type="InterPro" id="IPR000834">
    <property type="entry name" value="Peptidase_M14"/>
</dbReference>
<evidence type="ECO:0000313" key="26">
    <source>
        <dbReference type="Proteomes" id="UP000332933"/>
    </source>
</evidence>
<dbReference type="Gene3D" id="3.40.630.10">
    <property type="entry name" value="Zn peptidases"/>
    <property type="match status" value="1"/>
</dbReference>
<dbReference type="GO" id="GO:0005737">
    <property type="term" value="C:cytoplasm"/>
    <property type="evidence" value="ECO:0007669"/>
    <property type="project" value="UniProtKB-SubCell"/>
</dbReference>
<evidence type="ECO:0000256" key="1">
    <source>
        <dbReference type="ARBA" id="ARBA00001947"/>
    </source>
</evidence>
<evidence type="ECO:0000256" key="19">
    <source>
        <dbReference type="ARBA" id="ARBA00032928"/>
    </source>
</evidence>
<sequence>MGDGNNHPARNEVLIDGLTFSSIFDSGNLLSVEHGGNDMDGPCVYVVTAAPDPPKPNTPPHAPMTPTTWFHFSVSGAASGQELCIQVVNLIKHAALYDQDMRPVVRAVPSQKKWDRRTYASHSSSSTKLLVRQGVSYQIQPGGQFSIQFSYTVGAVANDTIFFAFSYPYSYTDLQRELRRLDAEFVHHDDDASTTSSQQTPPPRRRDRSTQPIYYHRETLVLSLDGRKVDLLTLSSFDNILDEREDVVPQLFPDYPLVRHECMLCLTRAYTQTPRPFQFQNKRVVFLTARVHPAETPSSFVADGALHFLLSHDPRAHKLLKECVFKIIPMLNPDGVARGHYRHDTLGANLNRHYIQPTMADHPTIFAAKAAILATCHTQSKLMVHVDLHAHAAKRGCFIYGNRYPTMHDQASSQVYPKLIGLNSAVFEYDLCNFTEQNMHLVEKRDGGLSKDGSARVALYHQVLAMEPLPSPAPYFYTLECNFNMGRRVGCIPHSGSGLTSTAPLSPEVARKSYVPKYTTASWENVGKAMMVAVLDWMGTNEWSRIPHSHARTMAMFVQEIRNQVAPTFDVTLSKKELKKEIKATCNKKQLPLAKEALEMKRFGCVGLPPATSAAKLAQRPVTKGTTRNNASIVKPQPPSTVTRRAASSESNNNRGL</sequence>
<evidence type="ECO:0000256" key="16">
    <source>
        <dbReference type="ARBA" id="ARBA00024627"/>
    </source>
</evidence>
<evidence type="ECO:0000256" key="6">
    <source>
        <dbReference type="ARBA" id="ARBA00022490"/>
    </source>
</evidence>
<evidence type="ECO:0000256" key="18">
    <source>
        <dbReference type="ARBA" id="ARBA00032753"/>
    </source>
</evidence>
<dbReference type="InterPro" id="IPR040626">
    <property type="entry name" value="Pepdidase_M14_N"/>
</dbReference>
<dbReference type="AlphaFoldDB" id="A0A485LQF9"/>
<comment type="catalytic activity">
    <reaction evidence="20">
        <text>gamma-L-glutamyl-L-glutamyl-[protein] + H2O = L-glutamyl-[protein] + L-glutamate</text>
        <dbReference type="Rhea" id="RHEA:60152"/>
        <dbReference type="Rhea" id="RHEA-COMP:10208"/>
        <dbReference type="Rhea" id="RHEA-COMP:15517"/>
        <dbReference type="ChEBI" id="CHEBI:15377"/>
        <dbReference type="ChEBI" id="CHEBI:29973"/>
        <dbReference type="ChEBI" id="CHEBI:29985"/>
        <dbReference type="ChEBI" id="CHEBI:143622"/>
    </reaction>
    <physiologicalReaction direction="left-to-right" evidence="20">
        <dbReference type="Rhea" id="RHEA:60153"/>
    </physiologicalReaction>
</comment>
<feature type="domain" description="Peptidase M14" evidence="23">
    <location>
        <begin position="167"/>
        <end position="538"/>
    </location>
</feature>
<evidence type="ECO:0000256" key="12">
    <source>
        <dbReference type="ARBA" id="ARBA00023212"/>
    </source>
</evidence>
<keyword evidence="11" id="KW-0482">Metalloprotease</keyword>
<dbReference type="PROSITE" id="PS52035">
    <property type="entry name" value="PEPTIDASE_M14"/>
    <property type="match status" value="1"/>
</dbReference>
<keyword evidence="13" id="KW-0539">Nucleus</keyword>
<evidence type="ECO:0000256" key="15">
    <source>
        <dbReference type="ARBA" id="ARBA00024524"/>
    </source>
</evidence>
<dbReference type="SUPFAM" id="SSF53187">
    <property type="entry name" value="Zn-dependent exopeptidases"/>
    <property type="match status" value="1"/>
</dbReference>
<proteinExistence type="inferred from homology"/>
<feature type="compositionally biased region" description="Polar residues" evidence="22">
    <location>
        <begin position="640"/>
        <end position="657"/>
    </location>
</feature>
<dbReference type="Pfam" id="PF18027">
    <property type="entry name" value="Pepdidase_M14_N"/>
    <property type="match status" value="1"/>
</dbReference>
<name>A0A485LQF9_9STRA</name>
<dbReference type="InterPro" id="IPR050821">
    <property type="entry name" value="Cytosolic_carboxypeptidase"/>
</dbReference>
<keyword evidence="9" id="KW-0378">Hydrolase</keyword>
<evidence type="ECO:0000259" key="23">
    <source>
        <dbReference type="PROSITE" id="PS52035"/>
    </source>
</evidence>
<evidence type="ECO:0000313" key="24">
    <source>
        <dbReference type="EMBL" id="KAF0683559.1"/>
    </source>
</evidence>
<keyword evidence="7" id="KW-0645">Protease</keyword>
<comment type="subcellular location">
    <subcellularLocation>
        <location evidence="3">Cytoplasm</location>
        <location evidence="3">Cytoskeleton</location>
        <location evidence="3">Spindle</location>
    </subcellularLocation>
    <subcellularLocation>
        <location evidence="4">Midbody</location>
    </subcellularLocation>
    <subcellularLocation>
        <location evidence="2">Nucleus</location>
    </subcellularLocation>
</comment>
<evidence type="ECO:0000256" key="22">
    <source>
        <dbReference type="SAM" id="MobiDB-lite"/>
    </source>
</evidence>
<dbReference type="PANTHER" id="PTHR12756:SF12">
    <property type="entry name" value="CYTOSOLIC CARBOXYPEPTIDASE-LIKE PROTEIN 5"/>
    <property type="match status" value="1"/>
</dbReference>